<dbReference type="AlphaFoldDB" id="A0A1I4SZN3"/>
<dbReference type="Pfam" id="PF01018">
    <property type="entry name" value="GTP1_OBG"/>
    <property type="match status" value="1"/>
</dbReference>
<gene>
    <name evidence="12" type="primary">obgE</name>
    <name evidence="12" type="synonym">cgtA</name>
    <name evidence="8 12" type="synonym">obg</name>
    <name evidence="12" type="synonym">yhbZ</name>
    <name evidence="12" type="ORF">CXZ10_14745</name>
</gene>
<dbReference type="SUPFAM" id="SSF52540">
    <property type="entry name" value="P-loop containing nucleoside triphosphate hydrolases"/>
    <property type="match status" value="1"/>
</dbReference>
<feature type="binding site" evidence="8">
    <location>
        <begin position="212"/>
        <end position="215"/>
    </location>
    <ligand>
        <name>GTP</name>
        <dbReference type="ChEBI" id="CHEBI:37565"/>
    </ligand>
</feature>
<feature type="binding site" evidence="8">
    <location>
        <begin position="308"/>
        <end position="310"/>
    </location>
    <ligand>
        <name>GTP</name>
        <dbReference type="ChEBI" id="CHEBI:37565"/>
    </ligand>
</feature>
<comment type="similarity">
    <text evidence="1 8">Belongs to the TRAFAC class OBG-HflX-like GTPase superfamily. OBG GTPase family.</text>
</comment>
<feature type="domain" description="OBG-type G" evidence="10">
    <location>
        <begin position="160"/>
        <end position="327"/>
    </location>
</feature>
<accession>A0A1I4SZN3</accession>
<comment type="cofactor">
    <cofactor evidence="8">
        <name>Mg(2+)</name>
        <dbReference type="ChEBI" id="CHEBI:18420"/>
    </cofactor>
</comment>
<dbReference type="CDD" id="cd01898">
    <property type="entry name" value="Obg"/>
    <property type="match status" value="1"/>
</dbReference>
<dbReference type="EMBL" id="PJNW01000011">
    <property type="protein sequence ID" value="PKR88641.1"/>
    <property type="molecule type" value="Genomic_DNA"/>
</dbReference>
<evidence type="ECO:0000313" key="12">
    <source>
        <dbReference type="EMBL" id="PKR88641.1"/>
    </source>
</evidence>
<comment type="subunit">
    <text evidence="8">Monomer.</text>
</comment>
<evidence type="ECO:0000256" key="1">
    <source>
        <dbReference type="ARBA" id="ARBA00007699"/>
    </source>
</evidence>
<dbReference type="SUPFAM" id="SSF82051">
    <property type="entry name" value="Obg GTP-binding protein N-terminal domain"/>
    <property type="match status" value="1"/>
</dbReference>
<dbReference type="InterPro" id="IPR014100">
    <property type="entry name" value="GTP-bd_Obg/CgtA"/>
</dbReference>
<feature type="binding site" evidence="8">
    <location>
        <position position="193"/>
    </location>
    <ligand>
        <name>Mg(2+)</name>
        <dbReference type="ChEBI" id="CHEBI:18420"/>
    </ligand>
</feature>
<feature type="compositionally biased region" description="Acidic residues" evidence="9">
    <location>
        <begin position="354"/>
        <end position="363"/>
    </location>
</feature>
<keyword evidence="4 8" id="KW-0547">Nucleotide-binding</keyword>
<dbReference type="GO" id="GO:0005737">
    <property type="term" value="C:cytoplasm"/>
    <property type="evidence" value="ECO:0007669"/>
    <property type="project" value="UniProtKB-SubCell"/>
</dbReference>
<dbReference type="FunFam" id="2.70.210.12:FF:000001">
    <property type="entry name" value="GTPase Obg"/>
    <property type="match status" value="1"/>
</dbReference>
<feature type="binding site" evidence="8">
    <location>
        <begin position="279"/>
        <end position="282"/>
    </location>
    <ligand>
        <name>GTP</name>
        <dbReference type="ChEBI" id="CHEBI:37565"/>
    </ligand>
</feature>
<dbReference type="InterPro" id="IPR036726">
    <property type="entry name" value="GTP1_OBG_dom_sf"/>
</dbReference>
<evidence type="ECO:0000259" key="10">
    <source>
        <dbReference type="PROSITE" id="PS51710"/>
    </source>
</evidence>
<dbReference type="InterPro" id="IPR027417">
    <property type="entry name" value="P-loop_NTPase"/>
</dbReference>
<dbReference type="InterPro" id="IPR045086">
    <property type="entry name" value="OBG_GTPase"/>
</dbReference>
<dbReference type="Pfam" id="PF01926">
    <property type="entry name" value="MMR_HSR1"/>
    <property type="match status" value="1"/>
</dbReference>
<dbReference type="InterPro" id="IPR031167">
    <property type="entry name" value="G_OBG"/>
</dbReference>
<dbReference type="InterPro" id="IPR006169">
    <property type="entry name" value="GTP1_OBG_dom"/>
</dbReference>
<comment type="caution">
    <text evidence="12">The sequence shown here is derived from an EMBL/GenBank/DDBJ whole genome shotgun (WGS) entry which is preliminary data.</text>
</comment>
<dbReference type="PANTHER" id="PTHR11702">
    <property type="entry name" value="DEVELOPMENTALLY REGULATED GTP-BINDING PROTEIN-RELATED"/>
    <property type="match status" value="1"/>
</dbReference>
<dbReference type="HAMAP" id="MF_01454">
    <property type="entry name" value="GTPase_Obg"/>
    <property type="match status" value="1"/>
</dbReference>
<evidence type="ECO:0000256" key="4">
    <source>
        <dbReference type="ARBA" id="ARBA00022741"/>
    </source>
</evidence>
<comment type="function">
    <text evidence="8">An essential GTPase which binds GTP, GDP and possibly (p)ppGpp with moderate affinity, with high nucleotide exchange rates and a fairly low GTP hydrolysis rate. Plays a role in control of the cell cycle, stress response, ribosome biogenesis and in those bacteria that undergo differentiation, in morphogenesis control.</text>
</comment>
<dbReference type="Gene3D" id="3.40.50.300">
    <property type="entry name" value="P-loop containing nucleotide triphosphate hydrolases"/>
    <property type="match status" value="1"/>
</dbReference>
<dbReference type="NCBIfam" id="NF008956">
    <property type="entry name" value="PRK12299.1"/>
    <property type="match status" value="1"/>
</dbReference>
<dbReference type="EC" id="3.6.5.-" evidence="8"/>
<protein>
    <recommendedName>
        <fullName evidence="8">GTPase Obg</fullName>
        <ecNumber evidence="8">3.6.5.-</ecNumber>
    </recommendedName>
    <alternativeName>
        <fullName evidence="8">GTP-binding protein Obg</fullName>
    </alternativeName>
</protein>
<dbReference type="GO" id="GO:0000287">
    <property type="term" value="F:magnesium ion binding"/>
    <property type="evidence" value="ECO:0007669"/>
    <property type="project" value="InterPro"/>
</dbReference>
<feature type="binding site" evidence="8">
    <location>
        <begin position="191"/>
        <end position="195"/>
    </location>
    <ligand>
        <name>GTP</name>
        <dbReference type="ChEBI" id="CHEBI:37565"/>
    </ligand>
</feature>
<reference evidence="12 13" key="1">
    <citation type="submission" date="2017-12" db="EMBL/GenBank/DDBJ databases">
        <title>Anaerobic carbon monoxide metabolism by Pleomorphomonas carboxyditropha sp. nov., a new mesophilic hydrogenogenic carboxidotroph.</title>
        <authorList>
            <person name="Esquivel-Elizondo S."/>
            <person name="Krajmalnik-Brown R."/>
        </authorList>
    </citation>
    <scope>NUCLEOTIDE SEQUENCE [LARGE SCALE GENOMIC DNA]</scope>
    <source>
        <strain evidence="12 13">R5-392</strain>
    </source>
</reference>
<dbReference type="PROSITE" id="PS51710">
    <property type="entry name" value="G_OBG"/>
    <property type="match status" value="1"/>
</dbReference>
<evidence type="ECO:0000256" key="7">
    <source>
        <dbReference type="ARBA" id="ARBA00023134"/>
    </source>
</evidence>
<dbReference type="PRINTS" id="PR00326">
    <property type="entry name" value="GTP1OBG"/>
</dbReference>
<evidence type="ECO:0000259" key="11">
    <source>
        <dbReference type="PROSITE" id="PS51883"/>
    </source>
</evidence>
<comment type="subcellular location">
    <subcellularLocation>
        <location evidence="8">Cytoplasm</location>
    </subcellularLocation>
</comment>
<keyword evidence="5 8" id="KW-0378">Hydrolase</keyword>
<sequence length="363" mass="39096">MKFLDQAKVYVRSGDGGAGAVSFRREKFIEFGGPDGGDGGRGGDVWAECVGGLNTLIDYRYQQHFKAKTGGHGMGRDRHGAKGSDIVLKVPVGTQIIEEDGETLLADMVEIGQRVLLAKGGNGGFGNAYFKTSTNQAPRRANPGLPGEEKWLWLRLKLIADAGLVGLPNAGKSTFLARTTAAKPKIADYPFTTLHPGLGVVRIDAREFVLADIPGLIEGAHEGVGLGDRFLGHVERCGVLLHLVDASQEDVVGAWRTVRAELEAYDEALGEKPEIVALSKCELVPEDELATKAKKLKRAAKTTPILLSAVTGTGVEAVLRAMATAVETSRAENDESRAATATRIWQPIYRDRDDDRDDDDDDY</sequence>
<dbReference type="PIRSF" id="PIRSF002401">
    <property type="entry name" value="GTP_bd_Obg/CgtA"/>
    <property type="match status" value="1"/>
</dbReference>
<dbReference type="PROSITE" id="PS51883">
    <property type="entry name" value="OBG"/>
    <property type="match status" value="1"/>
</dbReference>
<keyword evidence="2 8" id="KW-0963">Cytoplasm</keyword>
<evidence type="ECO:0000256" key="6">
    <source>
        <dbReference type="ARBA" id="ARBA00022842"/>
    </source>
</evidence>
<evidence type="ECO:0000256" key="9">
    <source>
        <dbReference type="SAM" id="MobiDB-lite"/>
    </source>
</evidence>
<dbReference type="GO" id="GO:0043022">
    <property type="term" value="F:ribosome binding"/>
    <property type="evidence" value="ECO:0007669"/>
    <property type="project" value="UniProtKB-ARBA"/>
</dbReference>
<evidence type="ECO:0000256" key="8">
    <source>
        <dbReference type="HAMAP-Rule" id="MF_01454"/>
    </source>
</evidence>
<keyword evidence="3 8" id="KW-0479">Metal-binding</keyword>
<dbReference type="NCBIfam" id="NF008955">
    <property type="entry name" value="PRK12297.1"/>
    <property type="match status" value="1"/>
</dbReference>
<dbReference type="RefSeq" id="WP_101290094.1">
    <property type="nucleotide sequence ID" value="NZ_FOUQ01000004.1"/>
</dbReference>
<dbReference type="InterPro" id="IPR006074">
    <property type="entry name" value="GTP1-OBG_CS"/>
</dbReference>
<keyword evidence="7 8" id="KW-0342">GTP-binding</keyword>
<feature type="region of interest" description="Disordered" evidence="9">
    <location>
        <begin position="329"/>
        <end position="363"/>
    </location>
</feature>
<feature type="domain" description="Obg" evidence="11">
    <location>
        <begin position="1"/>
        <end position="159"/>
    </location>
</feature>
<dbReference type="PANTHER" id="PTHR11702:SF31">
    <property type="entry name" value="MITOCHONDRIAL RIBOSOME-ASSOCIATED GTPASE 2"/>
    <property type="match status" value="1"/>
</dbReference>
<proteinExistence type="inferred from homology"/>
<dbReference type="NCBIfam" id="TIGR02729">
    <property type="entry name" value="Obg_CgtA"/>
    <property type="match status" value="1"/>
</dbReference>
<dbReference type="InterPro" id="IPR006073">
    <property type="entry name" value="GTP-bd"/>
</dbReference>
<dbReference type="Gene3D" id="2.70.210.12">
    <property type="entry name" value="GTP1/OBG domain"/>
    <property type="match status" value="1"/>
</dbReference>
<dbReference type="GO" id="GO:0042254">
    <property type="term" value="P:ribosome biogenesis"/>
    <property type="evidence" value="ECO:0007669"/>
    <property type="project" value="UniProtKB-UniRule"/>
</dbReference>
<dbReference type="GO" id="GO:0003924">
    <property type="term" value="F:GTPase activity"/>
    <property type="evidence" value="ECO:0007669"/>
    <property type="project" value="UniProtKB-UniRule"/>
</dbReference>
<evidence type="ECO:0000256" key="2">
    <source>
        <dbReference type="ARBA" id="ARBA00022490"/>
    </source>
</evidence>
<feature type="binding site" evidence="8">
    <location>
        <begin position="166"/>
        <end position="173"/>
    </location>
    <ligand>
        <name>GTP</name>
        <dbReference type="ChEBI" id="CHEBI:37565"/>
    </ligand>
</feature>
<dbReference type="GO" id="GO:0005525">
    <property type="term" value="F:GTP binding"/>
    <property type="evidence" value="ECO:0007669"/>
    <property type="project" value="UniProtKB-UniRule"/>
</dbReference>
<dbReference type="OrthoDB" id="9807318at2"/>
<evidence type="ECO:0000313" key="13">
    <source>
        <dbReference type="Proteomes" id="UP000233491"/>
    </source>
</evidence>
<dbReference type="Proteomes" id="UP000233491">
    <property type="component" value="Unassembled WGS sequence"/>
</dbReference>
<evidence type="ECO:0000256" key="3">
    <source>
        <dbReference type="ARBA" id="ARBA00022723"/>
    </source>
</evidence>
<keyword evidence="13" id="KW-1185">Reference proteome</keyword>
<name>A0A1I4SZN3_9HYPH</name>
<evidence type="ECO:0000256" key="5">
    <source>
        <dbReference type="ARBA" id="ARBA00022801"/>
    </source>
</evidence>
<keyword evidence="6 8" id="KW-0460">Magnesium</keyword>
<organism evidence="12 13">
    <name type="scientific">Pleomorphomonas diazotrophica</name>
    <dbReference type="NCBI Taxonomy" id="1166257"/>
    <lineage>
        <taxon>Bacteria</taxon>
        <taxon>Pseudomonadati</taxon>
        <taxon>Pseudomonadota</taxon>
        <taxon>Alphaproteobacteria</taxon>
        <taxon>Hyphomicrobiales</taxon>
        <taxon>Pleomorphomonadaceae</taxon>
        <taxon>Pleomorphomonas</taxon>
    </lineage>
</organism>
<feature type="binding site" evidence="8">
    <location>
        <position position="173"/>
    </location>
    <ligand>
        <name>Mg(2+)</name>
        <dbReference type="ChEBI" id="CHEBI:18420"/>
    </ligand>
</feature>
<dbReference type="PROSITE" id="PS00905">
    <property type="entry name" value="GTP1_OBG"/>
    <property type="match status" value="1"/>
</dbReference>